<gene>
    <name evidence="1" type="ORF">QQ008_04700</name>
</gene>
<dbReference type="RefSeq" id="WP_346750665.1">
    <property type="nucleotide sequence ID" value="NZ_JAUJEA010000001.1"/>
</dbReference>
<dbReference type="Proteomes" id="UP001172082">
    <property type="component" value="Unassembled WGS sequence"/>
</dbReference>
<proteinExistence type="predicted"/>
<accession>A0ABT8KLP1</accession>
<comment type="caution">
    <text evidence="1">The sequence shown here is derived from an EMBL/GenBank/DDBJ whole genome shotgun (WGS) entry which is preliminary data.</text>
</comment>
<keyword evidence="2" id="KW-1185">Reference proteome</keyword>
<dbReference type="EMBL" id="JAUJEA010000001">
    <property type="protein sequence ID" value="MDN5200643.1"/>
    <property type="molecule type" value="Genomic_DNA"/>
</dbReference>
<evidence type="ECO:0000313" key="1">
    <source>
        <dbReference type="EMBL" id="MDN5200643.1"/>
    </source>
</evidence>
<reference evidence="1" key="1">
    <citation type="submission" date="2023-06" db="EMBL/GenBank/DDBJ databases">
        <title>Genomic of Parafulvivirga corallium.</title>
        <authorList>
            <person name="Wang G."/>
        </authorList>
    </citation>
    <scope>NUCLEOTIDE SEQUENCE</scope>
    <source>
        <strain evidence="1">BMA10</strain>
    </source>
</reference>
<protein>
    <submittedName>
        <fullName evidence="1">Uncharacterized protein</fullName>
    </submittedName>
</protein>
<name>A0ABT8KLP1_9BACT</name>
<evidence type="ECO:0000313" key="2">
    <source>
        <dbReference type="Proteomes" id="UP001172082"/>
    </source>
</evidence>
<sequence length="112" mass="12947">MKLYSIVVLYLSSFSLFAQKNEQSVLKNFSAFNEILSLDSDDFSDLKFLERTLKNKRVIMLGEFTNASNSWLEERIEMDGFVTLNGNREIKSNEYYDGLLIINQIGPPKSTY</sequence>
<organism evidence="1 2">
    <name type="scientific">Splendidivirga corallicola</name>
    <dbReference type="NCBI Taxonomy" id="3051826"/>
    <lineage>
        <taxon>Bacteria</taxon>
        <taxon>Pseudomonadati</taxon>
        <taxon>Bacteroidota</taxon>
        <taxon>Cytophagia</taxon>
        <taxon>Cytophagales</taxon>
        <taxon>Splendidivirgaceae</taxon>
        <taxon>Splendidivirga</taxon>
    </lineage>
</organism>